<dbReference type="SUPFAM" id="SSF88659">
    <property type="entry name" value="Sigma3 and sigma4 domains of RNA polymerase sigma factors"/>
    <property type="match status" value="1"/>
</dbReference>
<comment type="caution">
    <text evidence="3">The sequence shown here is derived from an EMBL/GenBank/DDBJ whole genome shotgun (WGS) entry which is preliminary data.</text>
</comment>
<dbReference type="Pfam" id="PF02001">
    <property type="entry name" value="DUF134"/>
    <property type="match status" value="1"/>
</dbReference>
<organism evidence="3 4">
    <name type="scientific">candidate division MSBL1 archaeon SCGC-AAA259E19</name>
    <dbReference type="NCBI Taxonomy" id="1698264"/>
    <lineage>
        <taxon>Archaea</taxon>
        <taxon>Methanobacteriati</taxon>
        <taxon>Methanobacteriota</taxon>
        <taxon>candidate division MSBL1</taxon>
    </lineage>
</organism>
<proteinExistence type="inferred from homology"/>
<dbReference type="InterPro" id="IPR002852">
    <property type="entry name" value="UPF0251"/>
</dbReference>
<name>A0A133UNY9_9EURY</name>
<dbReference type="EMBL" id="LHXO01000002">
    <property type="protein sequence ID" value="KXA95840.1"/>
    <property type="molecule type" value="Genomic_DNA"/>
</dbReference>
<dbReference type="PANTHER" id="PTHR37478">
    <property type="match status" value="1"/>
</dbReference>
<evidence type="ECO:0000313" key="4">
    <source>
        <dbReference type="Proteomes" id="UP000070284"/>
    </source>
</evidence>
<keyword evidence="4" id="KW-1185">Reference proteome</keyword>
<gene>
    <name evidence="3" type="ORF">AKJ65_00250</name>
</gene>
<protein>
    <recommendedName>
        <fullName evidence="2">UPF0251 protein AKJ65_00250</fullName>
    </recommendedName>
</protein>
<comment type="similarity">
    <text evidence="1 2">Belongs to the UPF0251 family.</text>
</comment>
<dbReference type="PANTHER" id="PTHR37478:SF2">
    <property type="entry name" value="UPF0251 PROTEIN TK0562"/>
    <property type="match status" value="1"/>
</dbReference>
<evidence type="ECO:0000256" key="1">
    <source>
        <dbReference type="ARBA" id="ARBA00009350"/>
    </source>
</evidence>
<reference evidence="3 4" key="1">
    <citation type="journal article" date="2016" name="Sci. Rep.">
        <title>Metabolic traits of an uncultured archaeal lineage -MSBL1- from brine pools of the Red Sea.</title>
        <authorList>
            <person name="Mwirichia R."/>
            <person name="Alam I."/>
            <person name="Rashid M."/>
            <person name="Vinu M."/>
            <person name="Ba-Alawi W."/>
            <person name="Anthony Kamau A."/>
            <person name="Kamanda Ngugi D."/>
            <person name="Goker M."/>
            <person name="Klenk H.P."/>
            <person name="Bajic V."/>
            <person name="Stingl U."/>
        </authorList>
    </citation>
    <scope>NUCLEOTIDE SEQUENCE [LARGE SCALE GENOMIC DNA]</scope>
    <source>
        <strain evidence="3">SCGC-AAA259E19</strain>
    </source>
</reference>
<dbReference type="InterPro" id="IPR013324">
    <property type="entry name" value="RNA_pol_sigma_r3/r4-like"/>
</dbReference>
<evidence type="ECO:0000313" key="3">
    <source>
        <dbReference type="EMBL" id="KXA95840.1"/>
    </source>
</evidence>
<evidence type="ECO:0000256" key="2">
    <source>
        <dbReference type="HAMAP-Rule" id="MF_00674"/>
    </source>
</evidence>
<dbReference type="Gene3D" id="1.10.10.10">
    <property type="entry name" value="Winged helix-like DNA-binding domain superfamily/Winged helix DNA-binding domain"/>
    <property type="match status" value="1"/>
</dbReference>
<accession>A0A133UNY9</accession>
<dbReference type="AlphaFoldDB" id="A0A133UNY9"/>
<sequence>MPRRRRPRKISSYPGFTYFGPGRGGANVEIVLKLEEFEAIRLKDFQDLTQEEAAQKMGVSQPTFHRTLVSARKKIADALANGKALRVEGGDYKFVGKGAGRGGGRGRGGPPG</sequence>
<dbReference type="InterPro" id="IPR036388">
    <property type="entry name" value="WH-like_DNA-bd_sf"/>
</dbReference>
<dbReference type="HAMAP" id="MF_00674">
    <property type="entry name" value="UPF0251"/>
    <property type="match status" value="1"/>
</dbReference>
<dbReference type="Proteomes" id="UP000070284">
    <property type="component" value="Unassembled WGS sequence"/>
</dbReference>